<dbReference type="InterPro" id="IPR001810">
    <property type="entry name" value="F-box_dom"/>
</dbReference>
<sequence>MESTLLPDDLLANVLGRLPPCSLAASRCVCKGRLALGAGRPLLLPRRLDGFFFSGLLVQSEHNFFSPPSVARRVGGGNLDFLDTSDPSHDDLRILDHCNGLLLFNERVANPATRQWMDIPAPPPSPCCRTTGLGTSDCLVYDPMVSPHHFEVFSVPLIPDSVFHESKKLDPHGDDAKKFVEESSGWPLSSSSSCTTHVFSSRKWRWEERSFVRRQQTAGQPIADEETIADLDFWPNQFQRHAIYLKGAIYVHCKNNSLMRIALSNDTYQMIRSPARSKIADDDKGAFHLGKSEKGVYFALLWDDNNLPRFRVWLLNESSSPSCGGHMEWVLKTNISLEAVIDNSKITNDDSFRTPWIVNYVTDEARRRLQEDENLDWDYENGTILGSKNKKNRIWFDNIVFFLGFHPYKQIAFFWVHCSRAVSYHLNTSKVQELGALSHVVDITQSFPYTPCWIKLFENNS</sequence>
<dbReference type="Pfam" id="PF00646">
    <property type="entry name" value="F-box"/>
    <property type="match status" value="1"/>
</dbReference>
<evidence type="ECO:0000313" key="3">
    <source>
        <dbReference type="Proteomes" id="UP000006038"/>
    </source>
</evidence>
<dbReference type="PROSITE" id="PS51540">
    <property type="entry name" value="AV_PCP_BETA"/>
    <property type="match status" value="1"/>
</dbReference>
<dbReference type="Gramene" id="OB02G13240.1">
    <property type="protein sequence ID" value="OB02G13240.1"/>
    <property type="gene ID" value="OB02G13240"/>
</dbReference>
<dbReference type="PANTHER" id="PTHR34591:SF30">
    <property type="entry name" value="OS02G0149500 PROTEIN"/>
    <property type="match status" value="1"/>
</dbReference>
<dbReference type="GeneID" id="107303717"/>
<proteinExistence type="predicted"/>
<name>J3L9K7_ORYBR</name>
<dbReference type="Proteomes" id="UP000006038">
    <property type="component" value="Unassembled WGS sequence"/>
</dbReference>
<accession>J3L9K7</accession>
<dbReference type="InterPro" id="IPR025773">
    <property type="entry name" value="AV_PCPbeta"/>
</dbReference>
<reference evidence="2" key="1">
    <citation type="submission" date="2013-04" db="UniProtKB">
        <authorList>
            <consortium name="EnsemblPlants"/>
        </authorList>
    </citation>
    <scope>IDENTIFICATION</scope>
</reference>
<evidence type="ECO:0000259" key="1">
    <source>
        <dbReference type="PROSITE" id="PS51540"/>
    </source>
</evidence>
<protein>
    <recommendedName>
        <fullName evidence="1">Peptidase C32 domain-containing protein</fullName>
    </recommendedName>
</protein>
<dbReference type="AlphaFoldDB" id="J3L9K7"/>
<dbReference type="InterPro" id="IPR036047">
    <property type="entry name" value="F-box-like_dom_sf"/>
</dbReference>
<keyword evidence="3" id="KW-1185">Reference proteome</keyword>
<dbReference type="SUPFAM" id="SSF81383">
    <property type="entry name" value="F-box domain"/>
    <property type="match status" value="1"/>
</dbReference>
<feature type="domain" description="Peptidase C32" evidence="1">
    <location>
        <begin position="445"/>
        <end position="461"/>
    </location>
</feature>
<dbReference type="GO" id="GO:0008234">
    <property type="term" value="F:cysteine-type peptidase activity"/>
    <property type="evidence" value="ECO:0007669"/>
    <property type="project" value="InterPro"/>
</dbReference>
<dbReference type="HOGENOM" id="CLU_030606_0_0_1"/>
<dbReference type="EnsemblPlants" id="OB02G13240.1">
    <property type="protein sequence ID" value="OB02G13240.1"/>
    <property type="gene ID" value="OB02G13240"/>
</dbReference>
<dbReference type="OMA" id="PYTSCWV"/>
<evidence type="ECO:0000313" key="2">
    <source>
        <dbReference type="EnsemblPlants" id="OB02G13240.1"/>
    </source>
</evidence>
<dbReference type="eggNOG" id="ENOG502R3XY">
    <property type="taxonomic scope" value="Eukaryota"/>
</dbReference>
<dbReference type="OrthoDB" id="687490at2759"/>
<dbReference type="KEGG" id="obr:107303717"/>
<dbReference type="PANTHER" id="PTHR34591">
    <property type="entry name" value="OS03G0653100 PROTEIN-RELATED"/>
    <property type="match status" value="1"/>
</dbReference>
<organism evidence="2">
    <name type="scientific">Oryza brachyantha</name>
    <name type="common">malo sina</name>
    <dbReference type="NCBI Taxonomy" id="4533"/>
    <lineage>
        <taxon>Eukaryota</taxon>
        <taxon>Viridiplantae</taxon>
        <taxon>Streptophyta</taxon>
        <taxon>Embryophyta</taxon>
        <taxon>Tracheophyta</taxon>
        <taxon>Spermatophyta</taxon>
        <taxon>Magnoliopsida</taxon>
        <taxon>Liliopsida</taxon>
        <taxon>Poales</taxon>
        <taxon>Poaceae</taxon>
        <taxon>BOP clade</taxon>
        <taxon>Oryzoideae</taxon>
        <taxon>Oryzeae</taxon>
        <taxon>Oryzinae</taxon>
        <taxon>Oryza</taxon>
    </lineage>
</organism>